<evidence type="ECO:0000256" key="13">
    <source>
        <dbReference type="SAM" id="Phobius"/>
    </source>
</evidence>
<dbReference type="PANTHER" id="PTHR23033:SF40">
    <property type="entry name" value="APPLE DOMAIN-CONTAINING PROTEIN"/>
    <property type="match status" value="1"/>
</dbReference>
<comment type="subcellular location">
    <subcellularLocation>
        <location evidence="1">Membrane</location>
        <topology evidence="1">Single-pass type II membrane protein</topology>
    </subcellularLocation>
</comment>
<keyword evidence="11 13" id="KW-0472">Membrane</keyword>
<dbReference type="Gene3D" id="3.90.550.50">
    <property type="match status" value="1"/>
</dbReference>
<dbReference type="EC" id="2.4.1.122" evidence="4"/>
<dbReference type="Proteomes" id="UP000007796">
    <property type="component" value="Unassembled WGS sequence"/>
</dbReference>
<gene>
    <name evidence="15" type="ORF">CMQ_4749</name>
</gene>
<feature type="transmembrane region" description="Helical" evidence="13">
    <location>
        <begin position="12"/>
        <end position="35"/>
    </location>
</feature>
<evidence type="ECO:0000313" key="16">
    <source>
        <dbReference type="Proteomes" id="UP000007796"/>
    </source>
</evidence>
<evidence type="ECO:0000256" key="5">
    <source>
        <dbReference type="ARBA" id="ARBA00022676"/>
    </source>
</evidence>
<dbReference type="OrthoDB" id="414175at2759"/>
<evidence type="ECO:0000256" key="9">
    <source>
        <dbReference type="ARBA" id="ARBA00022968"/>
    </source>
</evidence>
<dbReference type="InterPro" id="IPR003378">
    <property type="entry name" value="Fringe-like_glycosylTrfase"/>
</dbReference>
<dbReference type="Pfam" id="PF02434">
    <property type="entry name" value="Fringe"/>
    <property type="match status" value="1"/>
</dbReference>
<keyword evidence="5" id="KW-0328">Glycosyltransferase</keyword>
<feature type="domain" description="Fringe-like glycosyltransferase" evidence="14">
    <location>
        <begin position="240"/>
        <end position="303"/>
    </location>
</feature>
<dbReference type="GO" id="GO:0000166">
    <property type="term" value="F:nucleotide binding"/>
    <property type="evidence" value="ECO:0007669"/>
    <property type="project" value="UniProtKB-KW"/>
</dbReference>
<sequence length="582" mass="63863">MQRLLSLTYGRWRLWPLAVFLCVWITAMFCLMLPYDSVLRQSIRFNAMRAFNSLASPPWSPEMWMPSDAAATTNTDNPPVVAMSDNVRLAQHHSQYHVRPYDNIGLIIKSGYGTRHRVPAQINALGLQPHAEDAGNVVVIGDFTGQIRYNITDNQNITLNKFTNSTATATVAVHNVIAAVLESRAVGPRIRCPRAIKYRGLSAAIHRGNDAEAVSISRDYGWELDAMKFIPGLELAFDVMPNKDWYVMIDDDTFLVPPSLHGFLARLDPATPLYIGNAVGDFRLRFAHGGSAVVLSRAAVALLLDDRAAVHQSYVESLTATLGDRLLASTLMHVGIYLDERFSHLFNGARPHDTRISADRFCLPLISLHGLTDDARMVDTGRHFDQVNAGGNSNNSSNNNIPSPPFAWGDLWPLYGRPTVAALRRQPMRSEHDFVGRPGDDSSAANLVSTTVADVPSAEMCRAICERGLDDKEPKGPQSSTQQIQGQSPPHNSPVNVDGTCLAWTWDGQALTCTTSPWFVIGVDSRDEDGHTPVPSTTFSGVPAARLQTLIDRCSRRSGVAWAATDSGYYALVRSDANDRSA</sequence>
<dbReference type="GO" id="GO:0016020">
    <property type="term" value="C:membrane"/>
    <property type="evidence" value="ECO:0007669"/>
    <property type="project" value="UniProtKB-SubCell"/>
</dbReference>
<evidence type="ECO:0000256" key="1">
    <source>
        <dbReference type="ARBA" id="ARBA00004606"/>
    </source>
</evidence>
<protein>
    <recommendedName>
        <fullName evidence="4">N-acetylgalactosaminide beta-1,3-galactosyltransferase</fullName>
        <ecNumber evidence="4">2.4.1.122</ecNumber>
    </recommendedName>
</protein>
<comment type="similarity">
    <text evidence="3">Belongs to the glycosyltransferase 31 family. Beta3-Gal-T subfamily.</text>
</comment>
<keyword evidence="16" id="KW-1185">Reference proteome</keyword>
<feature type="region of interest" description="Disordered" evidence="12">
    <location>
        <begin position="469"/>
        <end position="496"/>
    </location>
</feature>
<dbReference type="GO" id="GO:0016263">
    <property type="term" value="F:glycoprotein-N-acetylgalactosamine 3-beta-galactosyltransferase activity"/>
    <property type="evidence" value="ECO:0007669"/>
    <property type="project" value="UniProtKB-EC"/>
</dbReference>
<evidence type="ECO:0000256" key="7">
    <source>
        <dbReference type="ARBA" id="ARBA00022692"/>
    </source>
</evidence>
<name>F0XUZ5_GROCL</name>
<dbReference type="GeneID" id="25977994"/>
<feature type="compositionally biased region" description="Polar residues" evidence="12">
    <location>
        <begin position="477"/>
        <end position="495"/>
    </location>
</feature>
<organism evidence="16">
    <name type="scientific">Grosmannia clavigera (strain kw1407 / UAMH 11150)</name>
    <name type="common">Blue stain fungus</name>
    <name type="synonym">Graphiocladiella clavigera</name>
    <dbReference type="NCBI Taxonomy" id="655863"/>
    <lineage>
        <taxon>Eukaryota</taxon>
        <taxon>Fungi</taxon>
        <taxon>Dikarya</taxon>
        <taxon>Ascomycota</taxon>
        <taxon>Pezizomycotina</taxon>
        <taxon>Sordariomycetes</taxon>
        <taxon>Sordariomycetidae</taxon>
        <taxon>Ophiostomatales</taxon>
        <taxon>Ophiostomataceae</taxon>
        <taxon>Leptographium</taxon>
    </lineage>
</organism>
<dbReference type="AlphaFoldDB" id="F0XUZ5"/>
<dbReference type="STRING" id="655863.F0XUZ5"/>
<dbReference type="InterPro" id="IPR026050">
    <property type="entry name" value="C1GALT1/C1GALT1_chp1"/>
</dbReference>
<evidence type="ECO:0000256" key="3">
    <source>
        <dbReference type="ARBA" id="ARBA00006462"/>
    </source>
</evidence>
<evidence type="ECO:0000256" key="8">
    <source>
        <dbReference type="ARBA" id="ARBA00022741"/>
    </source>
</evidence>
<dbReference type="PANTHER" id="PTHR23033">
    <property type="entry name" value="BETA1,3-GALACTOSYLTRANSFERASE"/>
    <property type="match status" value="1"/>
</dbReference>
<dbReference type="EMBL" id="GL630006">
    <property type="protein sequence ID" value="EFW98897.1"/>
    <property type="molecule type" value="Genomic_DNA"/>
</dbReference>
<evidence type="ECO:0000259" key="14">
    <source>
        <dbReference type="Pfam" id="PF02434"/>
    </source>
</evidence>
<evidence type="ECO:0000256" key="12">
    <source>
        <dbReference type="SAM" id="MobiDB-lite"/>
    </source>
</evidence>
<reference evidence="15 16" key="1">
    <citation type="journal article" date="2011" name="Proc. Natl. Acad. Sci. U.S.A.">
        <title>Genome and transcriptome analyses of the mountain pine beetle-fungal symbiont Grosmannia clavigera, a lodgepole pine pathogen.</title>
        <authorList>
            <person name="DiGuistini S."/>
            <person name="Wang Y."/>
            <person name="Liao N.Y."/>
            <person name="Taylor G."/>
            <person name="Tanguay P."/>
            <person name="Feau N."/>
            <person name="Henrissat B."/>
            <person name="Chan S.K."/>
            <person name="Hesse-Orce U."/>
            <person name="Alamouti S.M."/>
            <person name="Tsui C.K.M."/>
            <person name="Docking R.T."/>
            <person name="Levasseur A."/>
            <person name="Haridas S."/>
            <person name="Robertson G."/>
            <person name="Birol I."/>
            <person name="Holt R.A."/>
            <person name="Marra M.A."/>
            <person name="Hamelin R.C."/>
            <person name="Hirst M."/>
            <person name="Jones S.J.M."/>
            <person name="Bohlmann J."/>
            <person name="Breuil C."/>
        </authorList>
    </citation>
    <scope>NUCLEOTIDE SEQUENCE [LARGE SCALE GENOMIC DNA]</scope>
    <source>
        <strain evidence="16">kw1407 / UAMH 11150</strain>
    </source>
</reference>
<evidence type="ECO:0000256" key="4">
    <source>
        <dbReference type="ARBA" id="ARBA00012557"/>
    </source>
</evidence>
<dbReference type="RefSeq" id="XP_014168380.1">
    <property type="nucleotide sequence ID" value="XM_014312905.1"/>
</dbReference>
<evidence type="ECO:0000256" key="11">
    <source>
        <dbReference type="ARBA" id="ARBA00023136"/>
    </source>
</evidence>
<proteinExistence type="inferred from homology"/>
<evidence type="ECO:0000256" key="2">
    <source>
        <dbReference type="ARBA" id="ARBA00004922"/>
    </source>
</evidence>
<keyword evidence="8" id="KW-0547">Nucleotide-binding</keyword>
<keyword evidence="7 13" id="KW-0812">Transmembrane</keyword>
<evidence type="ECO:0000256" key="6">
    <source>
        <dbReference type="ARBA" id="ARBA00022679"/>
    </source>
</evidence>
<comment type="pathway">
    <text evidence="2">Protein modification; protein glycosylation.</text>
</comment>
<keyword evidence="6" id="KW-0808">Transferase</keyword>
<accession>F0XUZ5</accession>
<keyword evidence="9" id="KW-0735">Signal-anchor</keyword>
<evidence type="ECO:0000313" key="15">
    <source>
        <dbReference type="EMBL" id="EFW98897.1"/>
    </source>
</evidence>
<dbReference type="InParanoid" id="F0XUZ5"/>
<keyword evidence="10 13" id="KW-1133">Transmembrane helix</keyword>
<dbReference type="HOGENOM" id="CLU_033556_0_0_1"/>
<dbReference type="eggNOG" id="KOG2246">
    <property type="taxonomic scope" value="Eukaryota"/>
</dbReference>
<evidence type="ECO:0000256" key="10">
    <source>
        <dbReference type="ARBA" id="ARBA00022989"/>
    </source>
</evidence>